<comment type="caution">
    <text evidence="2">The sequence shown here is derived from an EMBL/GenBank/DDBJ whole genome shotgun (WGS) entry which is preliminary data.</text>
</comment>
<keyword evidence="1" id="KW-0472">Membrane</keyword>
<dbReference type="InterPro" id="IPR008407">
    <property type="entry name" value="Brnchd-chn_aa_trnsp_AzlD"/>
</dbReference>
<feature type="transmembrane region" description="Helical" evidence="1">
    <location>
        <begin position="89"/>
        <end position="106"/>
    </location>
</feature>
<sequence>MTNTYLLLAIGLATLVTWVPRVLPYALVRVVTLPEKLIKFFNYLPVSIIFALLLSSVFTVEVGSLPQVKWAELIAVLPTFAIMLRTKNVMVTVVVGCICMAVLRLVF</sequence>
<accession>A0A3L9DLB4</accession>
<proteinExistence type="predicted"/>
<dbReference type="AlphaFoldDB" id="A0A3L9DLB4"/>
<feature type="transmembrane region" description="Helical" evidence="1">
    <location>
        <begin position="40"/>
        <end position="60"/>
    </location>
</feature>
<gene>
    <name evidence="2" type="ORF">EAF07_07860</name>
</gene>
<dbReference type="RefSeq" id="WP_121836026.1">
    <property type="nucleotide sequence ID" value="NZ_CP163513.1"/>
</dbReference>
<protein>
    <submittedName>
        <fullName evidence="2">AzlD domain-containing protein</fullName>
    </submittedName>
</protein>
<dbReference type="Pfam" id="PF05437">
    <property type="entry name" value="AzlD"/>
    <property type="match status" value="1"/>
</dbReference>
<organism evidence="2 3">
    <name type="scientific">Streptococcus hillyeri</name>
    <dbReference type="NCBI Taxonomy" id="2282420"/>
    <lineage>
        <taxon>Bacteria</taxon>
        <taxon>Bacillati</taxon>
        <taxon>Bacillota</taxon>
        <taxon>Bacilli</taxon>
        <taxon>Lactobacillales</taxon>
        <taxon>Streptococcaceae</taxon>
        <taxon>Streptococcus</taxon>
    </lineage>
</organism>
<name>A0A3L9DLB4_9STRE</name>
<evidence type="ECO:0000313" key="2">
    <source>
        <dbReference type="EMBL" id="RLY02326.1"/>
    </source>
</evidence>
<keyword evidence="1" id="KW-0812">Transmembrane</keyword>
<dbReference type="Proteomes" id="UP000279194">
    <property type="component" value="Unassembled WGS sequence"/>
</dbReference>
<reference evidence="2 3" key="1">
    <citation type="submission" date="2018-10" db="EMBL/GenBank/DDBJ databases">
        <title>Streptococcus hillyeri sp. nov., isolated from equine tracheal sample.</title>
        <authorList>
            <person name="Macfadyen A.C."/>
            <person name="Waller A."/>
            <person name="Paterson G.K."/>
        </authorList>
    </citation>
    <scope>NUCLEOTIDE SEQUENCE [LARGE SCALE GENOMIC DNA]</scope>
    <source>
        <strain evidence="2 3">28462</strain>
    </source>
</reference>
<keyword evidence="3" id="KW-1185">Reference proteome</keyword>
<evidence type="ECO:0000256" key="1">
    <source>
        <dbReference type="SAM" id="Phobius"/>
    </source>
</evidence>
<evidence type="ECO:0000313" key="3">
    <source>
        <dbReference type="Proteomes" id="UP000279194"/>
    </source>
</evidence>
<dbReference type="EMBL" id="RCVM01000016">
    <property type="protein sequence ID" value="RLY02326.1"/>
    <property type="molecule type" value="Genomic_DNA"/>
</dbReference>
<dbReference type="OrthoDB" id="7870017at2"/>
<keyword evidence="1" id="KW-1133">Transmembrane helix</keyword>
<feature type="transmembrane region" description="Helical" evidence="1">
    <location>
        <begin position="6"/>
        <end position="28"/>
    </location>
</feature>